<dbReference type="InterPro" id="IPR007284">
    <property type="entry name" value="Ground-like_dom"/>
</dbReference>
<gene>
    <name evidence="4" type="ORF">CAMP_LOCUS11499</name>
</gene>
<evidence type="ECO:0000313" key="4">
    <source>
        <dbReference type="EMBL" id="CAI5448862.1"/>
    </source>
</evidence>
<feature type="domain" description="Ground-like" evidence="3">
    <location>
        <begin position="91"/>
        <end position="161"/>
    </location>
</feature>
<keyword evidence="2" id="KW-0732">Signal</keyword>
<dbReference type="EMBL" id="CANHGI010000004">
    <property type="protein sequence ID" value="CAI5448862.1"/>
    <property type="molecule type" value="Genomic_DNA"/>
</dbReference>
<keyword evidence="5" id="KW-1185">Reference proteome</keyword>
<dbReference type="AlphaFoldDB" id="A0A9P1IPJ3"/>
<dbReference type="Pfam" id="PF04155">
    <property type="entry name" value="Ground-like"/>
    <property type="match status" value="1"/>
</dbReference>
<evidence type="ECO:0000313" key="5">
    <source>
        <dbReference type="Proteomes" id="UP001152747"/>
    </source>
</evidence>
<name>A0A9P1IPJ3_9PELO</name>
<proteinExistence type="predicted"/>
<dbReference type="Proteomes" id="UP001152747">
    <property type="component" value="Unassembled WGS sequence"/>
</dbReference>
<feature type="chain" id="PRO_5040341515" description="Ground-like domain-containing protein" evidence="2">
    <location>
        <begin position="17"/>
        <end position="163"/>
    </location>
</feature>
<evidence type="ECO:0000256" key="2">
    <source>
        <dbReference type="SAM" id="SignalP"/>
    </source>
</evidence>
<evidence type="ECO:0000256" key="1">
    <source>
        <dbReference type="SAM" id="MobiDB-lite"/>
    </source>
</evidence>
<protein>
    <recommendedName>
        <fullName evidence="3">Ground-like domain-containing protein</fullName>
    </recommendedName>
</protein>
<feature type="signal peptide" evidence="2">
    <location>
        <begin position="1"/>
        <end position="16"/>
    </location>
</feature>
<evidence type="ECO:0000259" key="3">
    <source>
        <dbReference type="Pfam" id="PF04155"/>
    </source>
</evidence>
<comment type="caution">
    <text evidence="4">The sequence shown here is derived from an EMBL/GenBank/DDBJ whole genome shotgun (WGS) entry which is preliminary data.</text>
</comment>
<feature type="region of interest" description="Disordered" evidence="1">
    <location>
        <begin position="55"/>
        <end position="86"/>
    </location>
</feature>
<organism evidence="4 5">
    <name type="scientific">Caenorhabditis angaria</name>
    <dbReference type="NCBI Taxonomy" id="860376"/>
    <lineage>
        <taxon>Eukaryota</taxon>
        <taxon>Metazoa</taxon>
        <taxon>Ecdysozoa</taxon>
        <taxon>Nematoda</taxon>
        <taxon>Chromadorea</taxon>
        <taxon>Rhabditida</taxon>
        <taxon>Rhabditina</taxon>
        <taxon>Rhabditomorpha</taxon>
        <taxon>Rhabditoidea</taxon>
        <taxon>Rhabditidae</taxon>
        <taxon>Peloderinae</taxon>
        <taxon>Caenorhabditis</taxon>
    </lineage>
</organism>
<dbReference type="OrthoDB" id="5869497at2759"/>
<accession>A0A9P1IPJ3</accession>
<reference evidence="4" key="1">
    <citation type="submission" date="2022-11" db="EMBL/GenBank/DDBJ databases">
        <authorList>
            <person name="Kikuchi T."/>
        </authorList>
    </citation>
    <scope>NUCLEOTIDE SEQUENCE</scope>
    <source>
        <strain evidence="4">PS1010</strain>
    </source>
</reference>
<sequence>MKSICYLVFLIVPTSTFLLEGLGLGLPRQQCCCPPLPPPPPPCGGGGGEYVGNYEGPPPPPPYATGYPGPYKHRQKRSTKPANLEASSGDLFCNSVQVRDIIKQGMNNDEKTSRETITTLLKTQLEREYVVICSKNHFDFLASTDSEFCSVTKEGLTCSTFVF</sequence>